<dbReference type="PATRIC" id="fig|1302649.3.peg.291"/>
<dbReference type="Pfam" id="PF02852">
    <property type="entry name" value="Pyr_redox_dim"/>
    <property type="match status" value="1"/>
</dbReference>
<reference evidence="14 15" key="1">
    <citation type="submission" date="2014-08" db="EMBL/GenBank/DDBJ databases">
        <title>Genome sequence of Tetragenococcus muriaticus.</title>
        <authorList>
            <person name="Chuea-nongthon C."/>
            <person name="Rodtong S."/>
            <person name="Yongsawatdigul J."/>
            <person name="Steele J.L."/>
            <person name="Liu X.-y."/>
            <person name="Speers J."/>
            <person name="Glasner J.D."/>
            <person name="Neeno-Eckwall E.C."/>
        </authorList>
    </citation>
    <scope>NUCLEOTIDE SEQUENCE [LARGE SCALE GENOMIC DNA]</scope>
    <source>
        <strain evidence="14 15">PMC-11-5</strain>
    </source>
</reference>
<keyword evidence="5 14" id="KW-0560">Oxidoreductase</keyword>
<proteinExistence type="inferred from homology"/>
<evidence type="ECO:0000256" key="3">
    <source>
        <dbReference type="ARBA" id="ARBA00022630"/>
    </source>
</evidence>
<name>A0A091CAE3_9ENTE</name>
<keyword evidence="3" id="KW-0285">Flavoprotein</keyword>
<protein>
    <recommendedName>
        <fullName evidence="10">NADH oxidase</fullName>
        <ecNumber evidence="9">1.6.3.4</ecNumber>
    </recommendedName>
</protein>
<dbReference type="NCBIfam" id="NF046103">
    <property type="entry name" value="NOXase_Strep"/>
    <property type="match status" value="1"/>
</dbReference>
<gene>
    <name evidence="14" type="ORF">TMUPMC115_0291</name>
</gene>
<dbReference type="InterPro" id="IPR023753">
    <property type="entry name" value="FAD/NAD-binding_dom"/>
</dbReference>
<dbReference type="PANTHER" id="PTHR43429:SF1">
    <property type="entry name" value="NAD(P)H SULFUR OXIDOREDUCTASE (COA-DEPENDENT)"/>
    <property type="match status" value="1"/>
</dbReference>
<evidence type="ECO:0000256" key="7">
    <source>
        <dbReference type="ARBA" id="ARBA00023097"/>
    </source>
</evidence>
<evidence type="ECO:0000256" key="2">
    <source>
        <dbReference type="ARBA" id="ARBA00009130"/>
    </source>
</evidence>
<dbReference type="OrthoDB" id="9802028at2"/>
<dbReference type="InterPro" id="IPR036188">
    <property type="entry name" value="FAD/NAD-bd_sf"/>
</dbReference>
<dbReference type="PRINTS" id="PR00368">
    <property type="entry name" value="FADPNR"/>
</dbReference>
<keyword evidence="7" id="KW-0558">Oxidation</keyword>
<evidence type="ECO:0000256" key="9">
    <source>
        <dbReference type="ARBA" id="ARBA00039092"/>
    </source>
</evidence>
<dbReference type="Gene3D" id="3.50.50.60">
    <property type="entry name" value="FAD/NAD(P)-binding domain"/>
    <property type="match status" value="2"/>
</dbReference>
<comment type="similarity">
    <text evidence="2">Belongs to the class-III pyridine nucleotide-disulfide oxidoreductase family.</text>
</comment>
<dbReference type="SUPFAM" id="SSF55424">
    <property type="entry name" value="FAD/NAD-linked reductases, dimerisation (C-terminal) domain"/>
    <property type="match status" value="1"/>
</dbReference>
<evidence type="ECO:0000256" key="4">
    <source>
        <dbReference type="ARBA" id="ARBA00022827"/>
    </source>
</evidence>
<accession>A0A091CAE3</accession>
<dbReference type="GO" id="GO:0016491">
    <property type="term" value="F:oxidoreductase activity"/>
    <property type="evidence" value="ECO:0007669"/>
    <property type="project" value="UniProtKB-KW"/>
</dbReference>
<evidence type="ECO:0000256" key="8">
    <source>
        <dbReference type="ARBA" id="ARBA00023284"/>
    </source>
</evidence>
<evidence type="ECO:0000313" key="15">
    <source>
        <dbReference type="Proteomes" id="UP000029380"/>
    </source>
</evidence>
<evidence type="ECO:0000259" key="13">
    <source>
        <dbReference type="Pfam" id="PF07992"/>
    </source>
</evidence>
<keyword evidence="6" id="KW-0520">NAD</keyword>
<dbReference type="RefSeq" id="WP_038021889.1">
    <property type="nucleotide sequence ID" value="NZ_JPVU01000029.1"/>
</dbReference>
<dbReference type="InterPro" id="IPR058076">
    <property type="entry name" value="NOXase"/>
</dbReference>
<evidence type="ECO:0000256" key="1">
    <source>
        <dbReference type="ARBA" id="ARBA00001974"/>
    </source>
</evidence>
<dbReference type="InterPro" id="IPR004099">
    <property type="entry name" value="Pyr_nucl-diS_OxRdtase_dimer"/>
</dbReference>
<dbReference type="EC" id="1.6.3.4" evidence="9"/>
<evidence type="ECO:0000256" key="11">
    <source>
        <dbReference type="ARBA" id="ARBA00047360"/>
    </source>
</evidence>
<dbReference type="Proteomes" id="UP000029380">
    <property type="component" value="Unassembled WGS sequence"/>
</dbReference>
<dbReference type="PANTHER" id="PTHR43429">
    <property type="entry name" value="PYRIDINE NUCLEOTIDE-DISULFIDE OXIDOREDUCTASE DOMAIN-CONTAINING"/>
    <property type="match status" value="1"/>
</dbReference>
<feature type="domain" description="Pyridine nucleotide-disulphide oxidoreductase dimerisation" evidence="12">
    <location>
        <begin position="333"/>
        <end position="429"/>
    </location>
</feature>
<evidence type="ECO:0000259" key="12">
    <source>
        <dbReference type="Pfam" id="PF02852"/>
    </source>
</evidence>
<evidence type="ECO:0000256" key="5">
    <source>
        <dbReference type="ARBA" id="ARBA00023002"/>
    </source>
</evidence>
<evidence type="ECO:0000256" key="10">
    <source>
        <dbReference type="ARBA" id="ARBA00039201"/>
    </source>
</evidence>
<dbReference type="PRINTS" id="PR00411">
    <property type="entry name" value="PNDRDTASEI"/>
</dbReference>
<evidence type="ECO:0000313" key="14">
    <source>
        <dbReference type="EMBL" id="KFN93527.1"/>
    </source>
</evidence>
<organism evidence="14 15">
    <name type="scientific">Tetragenococcus muriaticus PMC-11-5</name>
    <dbReference type="NCBI Taxonomy" id="1302649"/>
    <lineage>
        <taxon>Bacteria</taxon>
        <taxon>Bacillati</taxon>
        <taxon>Bacillota</taxon>
        <taxon>Bacilli</taxon>
        <taxon>Lactobacillales</taxon>
        <taxon>Enterococcaceae</taxon>
        <taxon>Tetragenococcus</taxon>
    </lineage>
</organism>
<dbReference type="InterPro" id="IPR050260">
    <property type="entry name" value="FAD-bd_OxRdtase"/>
</dbReference>
<keyword evidence="8" id="KW-0676">Redox-active center</keyword>
<dbReference type="AlphaFoldDB" id="A0A091CAE3"/>
<evidence type="ECO:0000256" key="6">
    <source>
        <dbReference type="ARBA" id="ARBA00023027"/>
    </source>
</evidence>
<dbReference type="Pfam" id="PF07992">
    <property type="entry name" value="Pyr_redox_2"/>
    <property type="match status" value="1"/>
</dbReference>
<comment type="cofactor">
    <cofactor evidence="1">
        <name>FAD</name>
        <dbReference type="ChEBI" id="CHEBI:57692"/>
    </cofactor>
</comment>
<comment type="caution">
    <text evidence="14">The sequence shown here is derived from an EMBL/GenBank/DDBJ whole genome shotgun (WGS) entry which is preliminary data.</text>
</comment>
<comment type="catalytic activity">
    <reaction evidence="11">
        <text>2 NADH + O2 + 2 H(+) = 2 NAD(+) + 2 H2O</text>
        <dbReference type="Rhea" id="RHEA:37799"/>
        <dbReference type="ChEBI" id="CHEBI:15377"/>
        <dbReference type="ChEBI" id="CHEBI:15378"/>
        <dbReference type="ChEBI" id="CHEBI:15379"/>
        <dbReference type="ChEBI" id="CHEBI:57540"/>
        <dbReference type="ChEBI" id="CHEBI:57945"/>
        <dbReference type="EC" id="1.6.3.4"/>
    </reaction>
</comment>
<sequence>MTKTVIIGTNHAGLAAANAILDNSEQEVVMIERNENFSYLSCGTALWVGQQIDSVDGLFYTNREDFEAKGAKVRTQTNVDNIDFEAKIVYATTSQGENVTEDYDKLVLATGSIPISPKVPGRELENITFMKHYEEGQKIDQLFEHKDIENVAVIGAGYIGVEMAEAAKRRDKNVLLFDALDRSLPSYYDAWFTDDMDKNLANHGIELHYGELVKEYKGTNKVEQIVTEKGEYEVDLVINAIGFLPNNQLAKDHLELFTNGAYLVDRHQQTSDPDVYAVGDCATVYSNALQATTYIALASNALRTGMVAGENIVGNAVESPGVQGSNGISIFGYHMVSTGYSVESAAKFDLNVKYTDIEDTQKPEFMKENDNVKLRIVYEATSRRIVGAQMSSTTSDISMAIHMFSLAIEHQVTVDELGKLDLFFLPHFNQPYNYINKAALAAE</sequence>
<dbReference type="InterPro" id="IPR016156">
    <property type="entry name" value="FAD/NAD-linked_Rdtase_dimer_sf"/>
</dbReference>
<dbReference type="EMBL" id="JPVU01000029">
    <property type="protein sequence ID" value="KFN93527.1"/>
    <property type="molecule type" value="Genomic_DNA"/>
</dbReference>
<dbReference type="SUPFAM" id="SSF51905">
    <property type="entry name" value="FAD/NAD(P)-binding domain"/>
    <property type="match status" value="1"/>
</dbReference>
<dbReference type="Gene3D" id="3.30.390.30">
    <property type="match status" value="1"/>
</dbReference>
<keyword evidence="4" id="KW-0274">FAD</keyword>
<feature type="domain" description="FAD/NAD(P)-binding" evidence="13">
    <location>
        <begin position="3"/>
        <end position="305"/>
    </location>
</feature>